<dbReference type="PANTHER" id="PTHR12538:SF7">
    <property type="entry name" value="SMALL RIBOSOMAL SUBUNIT PROTEIN ES26-RELATED"/>
    <property type="match status" value="1"/>
</dbReference>
<reference evidence="6" key="1">
    <citation type="submission" date="2025-08" db="UniProtKB">
        <authorList>
            <consortium name="RefSeq"/>
        </authorList>
    </citation>
    <scope>IDENTIFICATION</scope>
    <source>
        <tissue evidence="6">Muscle</tissue>
    </source>
</reference>
<dbReference type="InParanoid" id="A0A6J2MPL9"/>
<comment type="similarity">
    <text evidence="1 4">Belongs to the eukaryotic ribosomal protein eS26 family.</text>
</comment>
<evidence type="ECO:0000313" key="6">
    <source>
        <dbReference type="RefSeq" id="XP_028381454.1"/>
    </source>
</evidence>
<dbReference type="PROSITE" id="PS00733">
    <property type="entry name" value="RIBOSOMAL_S26E"/>
    <property type="match status" value="1"/>
</dbReference>
<keyword evidence="2 4" id="KW-0689">Ribosomal protein</keyword>
<keyword evidence="3 4" id="KW-0687">Ribonucleoprotein</keyword>
<dbReference type="GeneID" id="114507695"/>
<gene>
    <name evidence="6" type="primary">LOC114507695</name>
</gene>
<evidence type="ECO:0000256" key="3">
    <source>
        <dbReference type="ARBA" id="ARBA00023274"/>
    </source>
</evidence>
<dbReference type="OrthoDB" id="10262653at2759"/>
<accession>A0A6J2MPL9</accession>
<dbReference type="RefSeq" id="XP_028381454.1">
    <property type="nucleotide sequence ID" value="XM_028525653.2"/>
</dbReference>
<evidence type="ECO:0000313" key="5">
    <source>
        <dbReference type="Proteomes" id="UP000504628"/>
    </source>
</evidence>
<dbReference type="Pfam" id="PF01283">
    <property type="entry name" value="Ribosomal_S26e"/>
    <property type="match status" value="1"/>
</dbReference>
<dbReference type="Gene3D" id="3.30.1740.20">
    <property type="entry name" value="Ribosomal protein S26e"/>
    <property type="match status" value="1"/>
</dbReference>
<evidence type="ECO:0000256" key="1">
    <source>
        <dbReference type="ARBA" id="ARBA00008596"/>
    </source>
</evidence>
<evidence type="ECO:0000256" key="4">
    <source>
        <dbReference type="RuleBase" id="RU363128"/>
    </source>
</evidence>
<dbReference type="InterPro" id="IPR000892">
    <property type="entry name" value="Ribosomal_eS26"/>
</dbReference>
<evidence type="ECO:0000256" key="2">
    <source>
        <dbReference type="ARBA" id="ARBA00022980"/>
    </source>
</evidence>
<protein>
    <recommendedName>
        <fullName evidence="4">40S ribosomal protein S26</fullName>
    </recommendedName>
</protein>
<name>A0A6J2MPL9_9CHIR</name>
<proteinExistence type="inferred from homology"/>
<dbReference type="GO" id="GO:0022627">
    <property type="term" value="C:cytosolic small ribosomal subunit"/>
    <property type="evidence" value="ECO:0007669"/>
    <property type="project" value="TreeGrafter"/>
</dbReference>
<dbReference type="InterPro" id="IPR038551">
    <property type="entry name" value="Ribosomal_eS26_sf"/>
</dbReference>
<dbReference type="AlphaFoldDB" id="A0A6J2MPL9"/>
<organism evidence="5 6">
    <name type="scientific">Phyllostomus discolor</name>
    <name type="common">pale spear-nosed bat</name>
    <dbReference type="NCBI Taxonomy" id="89673"/>
    <lineage>
        <taxon>Eukaryota</taxon>
        <taxon>Metazoa</taxon>
        <taxon>Chordata</taxon>
        <taxon>Craniata</taxon>
        <taxon>Vertebrata</taxon>
        <taxon>Euteleostomi</taxon>
        <taxon>Mammalia</taxon>
        <taxon>Eutheria</taxon>
        <taxon>Laurasiatheria</taxon>
        <taxon>Chiroptera</taxon>
        <taxon>Yangochiroptera</taxon>
        <taxon>Phyllostomidae</taxon>
        <taxon>Phyllostominae</taxon>
        <taxon>Phyllostomus</taxon>
    </lineage>
</organism>
<sequence length="85" mass="9601">MPKKGHSQVQPIHCTNCTQYVPNNKTIKKKFLIQNIVEAAAIRDISRASVFDTYVLPKLYVKLQYCVSCAIHSKVVRSSHAAQKD</sequence>
<dbReference type="GO" id="GO:0003735">
    <property type="term" value="F:structural constituent of ribosome"/>
    <property type="evidence" value="ECO:0007669"/>
    <property type="project" value="InterPro"/>
</dbReference>
<dbReference type="GO" id="GO:0003729">
    <property type="term" value="F:mRNA binding"/>
    <property type="evidence" value="ECO:0007669"/>
    <property type="project" value="TreeGrafter"/>
</dbReference>
<dbReference type="Proteomes" id="UP000504628">
    <property type="component" value="Chromosome 3"/>
</dbReference>
<dbReference type="PANTHER" id="PTHR12538">
    <property type="entry name" value="40S RIBOSOMAL PROTEIN S26"/>
    <property type="match status" value="1"/>
</dbReference>
<dbReference type="KEGG" id="pdic:114507695"/>
<dbReference type="GO" id="GO:0006412">
    <property type="term" value="P:translation"/>
    <property type="evidence" value="ECO:0007669"/>
    <property type="project" value="InterPro"/>
</dbReference>
<keyword evidence="5" id="KW-1185">Reference proteome</keyword>
<dbReference type="InterPro" id="IPR047864">
    <property type="entry name" value="Ribosomal_eS26_CS"/>
</dbReference>